<evidence type="ECO:0000259" key="2">
    <source>
        <dbReference type="PROSITE" id="PS50110"/>
    </source>
</evidence>
<dbReference type="InterPro" id="IPR011006">
    <property type="entry name" value="CheY-like_superfamily"/>
</dbReference>
<dbReference type="PROSITE" id="PS50930">
    <property type="entry name" value="HTH_LYTTR"/>
    <property type="match status" value="1"/>
</dbReference>
<keyword evidence="1" id="KW-0597">Phosphoprotein</keyword>
<dbReference type="PROSITE" id="PS50110">
    <property type="entry name" value="RESPONSE_REGULATORY"/>
    <property type="match status" value="1"/>
</dbReference>
<feature type="domain" description="HTH LytTR-type" evidence="3">
    <location>
        <begin position="132"/>
        <end position="204"/>
    </location>
</feature>
<dbReference type="InterPro" id="IPR001789">
    <property type="entry name" value="Sig_transdc_resp-reg_receiver"/>
</dbReference>
<evidence type="ECO:0000313" key="4">
    <source>
        <dbReference type="EMBL" id="PSK95317.1"/>
    </source>
</evidence>
<feature type="modified residue" description="4-aspartylphosphate" evidence="1">
    <location>
        <position position="53"/>
    </location>
</feature>
<dbReference type="Pfam" id="PF04397">
    <property type="entry name" value="LytTR"/>
    <property type="match status" value="1"/>
</dbReference>
<dbReference type="EMBL" id="PYGD01000001">
    <property type="protein sequence ID" value="PSK95317.1"/>
    <property type="molecule type" value="Genomic_DNA"/>
</dbReference>
<accession>A0A2P8DDS0</accession>
<protein>
    <submittedName>
        <fullName evidence="4">LytTR family two component transcriptional regulator</fullName>
    </submittedName>
</protein>
<name>A0A2P8DDS0_9BACT</name>
<organism evidence="4 5">
    <name type="scientific">Taibaiella chishuiensis</name>
    <dbReference type="NCBI Taxonomy" id="1434707"/>
    <lineage>
        <taxon>Bacteria</taxon>
        <taxon>Pseudomonadati</taxon>
        <taxon>Bacteroidota</taxon>
        <taxon>Chitinophagia</taxon>
        <taxon>Chitinophagales</taxon>
        <taxon>Chitinophagaceae</taxon>
        <taxon>Taibaiella</taxon>
    </lineage>
</organism>
<dbReference type="Gene3D" id="2.40.50.1020">
    <property type="entry name" value="LytTr DNA-binding domain"/>
    <property type="match status" value="1"/>
</dbReference>
<dbReference type="FunFam" id="3.40.50.2300:FF:000051">
    <property type="entry name" value="Two-component response regulator yehT"/>
    <property type="match status" value="1"/>
</dbReference>
<dbReference type="AlphaFoldDB" id="A0A2P8DDS0"/>
<dbReference type="PANTHER" id="PTHR37299:SF1">
    <property type="entry name" value="STAGE 0 SPORULATION PROTEIN A HOMOLOG"/>
    <property type="match status" value="1"/>
</dbReference>
<reference evidence="4 5" key="1">
    <citation type="submission" date="2018-03" db="EMBL/GenBank/DDBJ databases">
        <title>Genomic Encyclopedia of Type Strains, Phase III (KMG-III): the genomes of soil and plant-associated and newly described type strains.</title>
        <authorList>
            <person name="Whitman W."/>
        </authorList>
    </citation>
    <scope>NUCLEOTIDE SEQUENCE [LARGE SCALE GENOMIC DNA]</scope>
    <source>
        <strain evidence="4 5">CGMCC 1.12700</strain>
    </source>
</reference>
<dbReference type="InterPro" id="IPR007492">
    <property type="entry name" value="LytTR_DNA-bd_dom"/>
</dbReference>
<feature type="domain" description="Response regulatory" evidence="2">
    <location>
        <begin position="2"/>
        <end position="113"/>
    </location>
</feature>
<dbReference type="Gene3D" id="3.40.50.2300">
    <property type="match status" value="1"/>
</dbReference>
<dbReference type="RefSeq" id="WP_106521977.1">
    <property type="nucleotide sequence ID" value="NZ_PYGD01000001.1"/>
</dbReference>
<sequence>MKCLIVDDEMLAREVIQSYIQQVDTLQLAGSCSNAIQAFAALNREPVDLMFLDIKMPEMTGLEFLRTLKHPPKVILTTAYHEYALEGFELDVVDYLLKPISFKRFLKAIDKVKPEQAASGVHRDDGGQADAFYVRSDRKLVKINPREIIYVEALKNYLCICTTSQKIIIHSTLVYLEEQLRRFPFIHRVHKSFLVNKDFINEIDNGILKMSSGHEIPLGGLFRDPFLEAMRIL</sequence>
<dbReference type="GO" id="GO:0000156">
    <property type="term" value="F:phosphorelay response regulator activity"/>
    <property type="evidence" value="ECO:0007669"/>
    <property type="project" value="InterPro"/>
</dbReference>
<dbReference type="GO" id="GO:0003677">
    <property type="term" value="F:DNA binding"/>
    <property type="evidence" value="ECO:0007669"/>
    <property type="project" value="InterPro"/>
</dbReference>
<dbReference type="SMART" id="SM00850">
    <property type="entry name" value="LytTR"/>
    <property type="match status" value="1"/>
</dbReference>
<dbReference type="InterPro" id="IPR046947">
    <property type="entry name" value="LytR-like"/>
</dbReference>
<dbReference type="Proteomes" id="UP000240572">
    <property type="component" value="Unassembled WGS sequence"/>
</dbReference>
<proteinExistence type="predicted"/>
<dbReference type="OrthoDB" id="9787344at2"/>
<evidence type="ECO:0000256" key="1">
    <source>
        <dbReference type="PROSITE-ProRule" id="PRU00169"/>
    </source>
</evidence>
<dbReference type="SMART" id="SM00448">
    <property type="entry name" value="REC"/>
    <property type="match status" value="1"/>
</dbReference>
<dbReference type="PANTHER" id="PTHR37299">
    <property type="entry name" value="TRANSCRIPTIONAL REGULATOR-RELATED"/>
    <property type="match status" value="1"/>
</dbReference>
<dbReference type="Pfam" id="PF00072">
    <property type="entry name" value="Response_reg"/>
    <property type="match status" value="1"/>
</dbReference>
<comment type="caution">
    <text evidence="4">The sequence shown here is derived from an EMBL/GenBank/DDBJ whole genome shotgun (WGS) entry which is preliminary data.</text>
</comment>
<evidence type="ECO:0000313" key="5">
    <source>
        <dbReference type="Proteomes" id="UP000240572"/>
    </source>
</evidence>
<evidence type="ECO:0000259" key="3">
    <source>
        <dbReference type="PROSITE" id="PS50930"/>
    </source>
</evidence>
<gene>
    <name evidence="4" type="ORF">B0I18_1011485</name>
</gene>
<keyword evidence="5" id="KW-1185">Reference proteome</keyword>
<dbReference type="SUPFAM" id="SSF52172">
    <property type="entry name" value="CheY-like"/>
    <property type="match status" value="1"/>
</dbReference>